<evidence type="ECO:0000256" key="2">
    <source>
        <dbReference type="ARBA" id="ARBA00022840"/>
    </source>
</evidence>
<proteinExistence type="predicted"/>
<dbReference type="Pfam" id="PF00158">
    <property type="entry name" value="Sigma54_activat"/>
    <property type="match status" value="1"/>
</dbReference>
<dbReference type="InterPro" id="IPR002078">
    <property type="entry name" value="Sigma_54_int"/>
</dbReference>
<dbReference type="PROSITE" id="PS50045">
    <property type="entry name" value="SIGMA54_INTERACT_4"/>
    <property type="match status" value="1"/>
</dbReference>
<dbReference type="GO" id="GO:0043565">
    <property type="term" value="F:sequence-specific DNA binding"/>
    <property type="evidence" value="ECO:0007669"/>
    <property type="project" value="InterPro"/>
</dbReference>
<dbReference type="SMART" id="SM00382">
    <property type="entry name" value="AAA"/>
    <property type="match status" value="1"/>
</dbReference>
<dbReference type="InterPro" id="IPR003593">
    <property type="entry name" value="AAA+_ATPase"/>
</dbReference>
<dbReference type="SUPFAM" id="SSF52540">
    <property type="entry name" value="P-loop containing nucleoside triphosphate hydrolases"/>
    <property type="match status" value="1"/>
</dbReference>
<protein>
    <submittedName>
        <fullName evidence="7">Sigma-54 interaction domain protein</fullName>
    </submittedName>
</protein>
<accession>C3J899</accession>
<dbReference type="InterPro" id="IPR058031">
    <property type="entry name" value="AAA_lid_NorR"/>
</dbReference>
<dbReference type="InterPro" id="IPR009057">
    <property type="entry name" value="Homeodomain-like_sf"/>
</dbReference>
<dbReference type="PROSITE" id="PS00675">
    <property type="entry name" value="SIGMA54_INTERACT_1"/>
    <property type="match status" value="1"/>
</dbReference>
<dbReference type="GO" id="GO:0006355">
    <property type="term" value="P:regulation of DNA-templated transcription"/>
    <property type="evidence" value="ECO:0007669"/>
    <property type="project" value="InterPro"/>
</dbReference>
<dbReference type="PROSITE" id="PS00676">
    <property type="entry name" value="SIGMA54_INTERACT_2"/>
    <property type="match status" value="1"/>
</dbReference>
<dbReference type="STRING" id="553175.POREN0001_1343"/>
<reference evidence="7 8" key="1">
    <citation type="submission" date="2009-04" db="EMBL/GenBank/DDBJ databases">
        <authorList>
            <person name="Sebastian Y."/>
            <person name="Madupu R."/>
            <person name="Durkin A.S."/>
            <person name="Torralba M."/>
            <person name="Methe B."/>
            <person name="Sutton G.G."/>
            <person name="Strausberg R.L."/>
            <person name="Nelson K.E."/>
        </authorList>
    </citation>
    <scope>NUCLEOTIDE SEQUENCE [LARGE SCALE GENOMIC DNA]</scope>
    <source>
        <strain evidence="8">ATCC 35406 / BCRC 14492 / JCM 8526 / NCTC 13058 / HG 370</strain>
    </source>
</reference>
<dbReference type="Gene3D" id="1.10.10.60">
    <property type="entry name" value="Homeodomain-like"/>
    <property type="match status" value="1"/>
</dbReference>
<dbReference type="Pfam" id="PF02954">
    <property type="entry name" value="HTH_8"/>
    <property type="match status" value="1"/>
</dbReference>
<dbReference type="InterPro" id="IPR025943">
    <property type="entry name" value="Sigma_54_int_dom_ATP-bd_2"/>
</dbReference>
<keyword evidence="8" id="KW-1185">Reference proteome</keyword>
<dbReference type="GO" id="GO:0005524">
    <property type="term" value="F:ATP binding"/>
    <property type="evidence" value="ECO:0007669"/>
    <property type="project" value="UniProtKB-KW"/>
</dbReference>
<comment type="caution">
    <text evidence="7">The sequence shown here is derived from an EMBL/GenBank/DDBJ whole genome shotgun (WGS) entry which is preliminary data.</text>
</comment>
<keyword evidence="2" id="KW-0067">ATP-binding</keyword>
<evidence type="ECO:0000256" key="1">
    <source>
        <dbReference type="ARBA" id="ARBA00022741"/>
    </source>
</evidence>
<keyword evidence="4" id="KW-0238">DNA-binding</keyword>
<gene>
    <name evidence="7" type="ORF">POREN0001_1343</name>
</gene>
<name>C3J899_POREA</name>
<dbReference type="PROSITE" id="PS00688">
    <property type="entry name" value="SIGMA54_INTERACT_3"/>
    <property type="match status" value="1"/>
</dbReference>
<dbReference type="Gene3D" id="1.10.8.60">
    <property type="match status" value="1"/>
</dbReference>
<sequence>MDVDVQQVKQRLGIIGNAPKLLQAIRTAVQVAPTDATVLITGESGVGKEFFPKIVHQYSIRKHKNYIAINCGAIPEGTIDSELFGHRKGSFTGALADRKGYFEEANEGTIFLDEVGELPLATQARLLRVLENGEFIPVGASQPIKTNVRIVAATNVNMADAIRNGRFREDLYYRLNTVPILVPPLRERGDDIALLFRRFASDYASMYQVPPLELSADAKHILITYRWPGNIRELRNITERMSILEQNRLVEPEVLRNYLSAAGLQDLHPVVSGVQQSVDQQTFANEREILYQVLFDLRRDFNELKQTVNEMKGAPLSETNRTIQMVEHTEACSPRHEDASHTLLPSYSTHNQEHAIDYDEVVEPEEAEETLPPSQTPIKGIITLEEAERQLITQALELQKSSHTRQQIADMLGISVRTLSRKIKEYGLE</sequence>
<evidence type="ECO:0000313" key="7">
    <source>
        <dbReference type="EMBL" id="EEN83785.1"/>
    </source>
</evidence>
<dbReference type="SUPFAM" id="SSF46689">
    <property type="entry name" value="Homeodomain-like"/>
    <property type="match status" value="1"/>
</dbReference>
<feature type="domain" description="Sigma-54 factor interaction" evidence="6">
    <location>
        <begin position="14"/>
        <end position="243"/>
    </location>
</feature>
<keyword evidence="3" id="KW-0805">Transcription regulation</keyword>
<dbReference type="InterPro" id="IPR002197">
    <property type="entry name" value="HTH_Fis"/>
</dbReference>
<dbReference type="AlphaFoldDB" id="C3J899"/>
<keyword evidence="5" id="KW-0804">Transcription</keyword>
<dbReference type="InterPro" id="IPR025944">
    <property type="entry name" value="Sigma_54_int_dom_CS"/>
</dbReference>
<dbReference type="Pfam" id="PF25601">
    <property type="entry name" value="AAA_lid_14"/>
    <property type="match status" value="1"/>
</dbReference>
<dbReference type="CDD" id="cd00009">
    <property type="entry name" value="AAA"/>
    <property type="match status" value="1"/>
</dbReference>
<dbReference type="InterPro" id="IPR025662">
    <property type="entry name" value="Sigma_54_int_dom_ATP-bd_1"/>
</dbReference>
<keyword evidence="1" id="KW-0547">Nucleotide-binding</keyword>
<dbReference type="GeneID" id="93365644"/>
<evidence type="ECO:0000256" key="3">
    <source>
        <dbReference type="ARBA" id="ARBA00023015"/>
    </source>
</evidence>
<evidence type="ECO:0000256" key="4">
    <source>
        <dbReference type="ARBA" id="ARBA00023125"/>
    </source>
</evidence>
<dbReference type="PANTHER" id="PTHR32071">
    <property type="entry name" value="TRANSCRIPTIONAL REGULATORY PROTEIN"/>
    <property type="match status" value="1"/>
</dbReference>
<dbReference type="Proteomes" id="UP000004295">
    <property type="component" value="Unassembled WGS sequence"/>
</dbReference>
<dbReference type="RefSeq" id="WP_004332280.1">
    <property type="nucleotide sequence ID" value="NZ_ACNN01000005.1"/>
</dbReference>
<dbReference type="PRINTS" id="PR01590">
    <property type="entry name" value="HTHFIS"/>
</dbReference>
<evidence type="ECO:0000256" key="5">
    <source>
        <dbReference type="ARBA" id="ARBA00023163"/>
    </source>
</evidence>
<dbReference type="eggNOG" id="COG2204">
    <property type="taxonomic scope" value="Bacteria"/>
</dbReference>
<dbReference type="PANTHER" id="PTHR32071:SF121">
    <property type="entry name" value="SIGMA L-DEPENDENT TRANSCRIPTIONAL REGULATOR YQIR-RELATED"/>
    <property type="match status" value="1"/>
</dbReference>
<dbReference type="EMBL" id="ACNN01000005">
    <property type="protein sequence ID" value="EEN83785.1"/>
    <property type="molecule type" value="Genomic_DNA"/>
</dbReference>
<evidence type="ECO:0000313" key="8">
    <source>
        <dbReference type="Proteomes" id="UP000004295"/>
    </source>
</evidence>
<dbReference type="FunFam" id="3.40.50.300:FF:000006">
    <property type="entry name" value="DNA-binding transcriptional regulator NtrC"/>
    <property type="match status" value="1"/>
</dbReference>
<evidence type="ECO:0000259" key="6">
    <source>
        <dbReference type="PROSITE" id="PS50045"/>
    </source>
</evidence>
<dbReference type="Gene3D" id="3.40.50.300">
    <property type="entry name" value="P-loop containing nucleotide triphosphate hydrolases"/>
    <property type="match status" value="1"/>
</dbReference>
<organism evidence="7 8">
    <name type="scientific">Porphyromonas endodontalis (strain ATCC 35406 / DSM 24491 / JCM 8526 / CCUG 16442 / BCRC 14492 / NCTC 13058 / HG 370)</name>
    <name type="common">Bacteroides endodontalis</name>
    <dbReference type="NCBI Taxonomy" id="553175"/>
    <lineage>
        <taxon>Bacteria</taxon>
        <taxon>Pseudomonadati</taxon>
        <taxon>Bacteroidota</taxon>
        <taxon>Bacteroidia</taxon>
        <taxon>Bacteroidales</taxon>
        <taxon>Porphyromonadaceae</taxon>
        <taxon>Porphyromonas</taxon>
    </lineage>
</organism>
<dbReference type="InterPro" id="IPR027417">
    <property type="entry name" value="P-loop_NTPase"/>
</dbReference>